<keyword evidence="4" id="KW-1185">Reference proteome</keyword>
<feature type="domain" description="DUF218" evidence="2">
    <location>
        <begin position="54"/>
        <end position="197"/>
    </location>
</feature>
<keyword evidence="1" id="KW-0812">Transmembrane</keyword>
<proteinExistence type="predicted"/>
<dbReference type="CDD" id="cd06259">
    <property type="entry name" value="YdcF-like"/>
    <property type="match status" value="1"/>
</dbReference>
<dbReference type="Pfam" id="PF02698">
    <property type="entry name" value="DUF218"/>
    <property type="match status" value="1"/>
</dbReference>
<sequence length="213" mass="23442">MTGAKGAGMASRRIRRRWVVRILFPVMILAAGWVGAQAWMIWTYDPGHKTVPSDAAIVLGAAVWGSEPSPVLRERIHHAVDLYRQGLVRKIIFTGGTGKGAGMAESEAAERYAGAIGVPKGDLLTESKSVITEENLRFALELGKTQGLRSYTIVSDPLHLKRSMRMAADLGMEADASAASTTVYRSWRTKVPFWLREVFFHVGYVITKPFRGP</sequence>
<dbReference type="PANTHER" id="PTHR30336:SF20">
    <property type="entry name" value="DUF218 DOMAIN-CONTAINING PROTEIN"/>
    <property type="match status" value="1"/>
</dbReference>
<dbReference type="RefSeq" id="WP_014371431.1">
    <property type="nucleotide sequence ID" value="NC_016935.1"/>
</dbReference>
<dbReference type="STRING" id="1116391.PM3016_5180"/>
<evidence type="ECO:0000313" key="3">
    <source>
        <dbReference type="EMBL" id="AFC31900.1"/>
    </source>
</evidence>
<evidence type="ECO:0000313" key="4">
    <source>
        <dbReference type="Proteomes" id="UP000007523"/>
    </source>
</evidence>
<dbReference type="PANTHER" id="PTHR30336">
    <property type="entry name" value="INNER MEMBRANE PROTEIN, PROBABLE PERMEASE"/>
    <property type="match status" value="1"/>
</dbReference>
<dbReference type="GO" id="GO:0005886">
    <property type="term" value="C:plasma membrane"/>
    <property type="evidence" value="ECO:0007669"/>
    <property type="project" value="TreeGrafter"/>
</dbReference>
<dbReference type="HOGENOM" id="CLU_051474_3_0_9"/>
<dbReference type="AlphaFoldDB" id="H6NQ76"/>
<evidence type="ECO:0000259" key="2">
    <source>
        <dbReference type="Pfam" id="PF02698"/>
    </source>
</evidence>
<dbReference type="InterPro" id="IPR051599">
    <property type="entry name" value="Cell_Envelope_Assoc"/>
</dbReference>
<reference evidence="3 4" key="1">
    <citation type="journal article" date="2012" name="J. Bacteriol.">
        <title>Complete Genome Sequence of Paenibacillus mucilaginosus 3016, a Bacterium Functional as Microbial Fertilizer.</title>
        <authorList>
            <person name="Ma M."/>
            <person name="Wang Z."/>
            <person name="Li L."/>
            <person name="Jiang X."/>
            <person name="Guan D."/>
            <person name="Cao F."/>
            <person name="Chen H."/>
            <person name="Wang X."/>
            <person name="Shen D."/>
            <person name="Du B."/>
            <person name="Li J."/>
        </authorList>
    </citation>
    <scope>NUCLEOTIDE SEQUENCE [LARGE SCALE GENOMIC DNA]</scope>
    <source>
        <strain evidence="3 4">3016</strain>
    </source>
</reference>
<feature type="transmembrane region" description="Helical" evidence="1">
    <location>
        <begin position="18"/>
        <end position="42"/>
    </location>
</feature>
<dbReference type="Proteomes" id="UP000007523">
    <property type="component" value="Chromosome"/>
</dbReference>
<dbReference type="InterPro" id="IPR014729">
    <property type="entry name" value="Rossmann-like_a/b/a_fold"/>
</dbReference>
<dbReference type="KEGG" id="pmq:PM3016_5180"/>
<keyword evidence="1" id="KW-0472">Membrane</keyword>
<keyword evidence="1" id="KW-1133">Transmembrane helix</keyword>
<dbReference type="EMBL" id="CP003235">
    <property type="protein sequence ID" value="AFC31900.1"/>
    <property type="molecule type" value="Genomic_DNA"/>
</dbReference>
<dbReference type="Gene3D" id="3.40.50.620">
    <property type="entry name" value="HUPs"/>
    <property type="match status" value="1"/>
</dbReference>
<protein>
    <recommendedName>
        <fullName evidence="2">DUF218 domain-containing protein</fullName>
    </recommendedName>
</protein>
<organism evidence="3 4">
    <name type="scientific">Paenibacillus mucilaginosus 3016</name>
    <dbReference type="NCBI Taxonomy" id="1116391"/>
    <lineage>
        <taxon>Bacteria</taxon>
        <taxon>Bacillati</taxon>
        <taxon>Bacillota</taxon>
        <taxon>Bacilli</taxon>
        <taxon>Bacillales</taxon>
        <taxon>Paenibacillaceae</taxon>
        <taxon>Paenibacillus</taxon>
    </lineage>
</organism>
<evidence type="ECO:0000256" key="1">
    <source>
        <dbReference type="SAM" id="Phobius"/>
    </source>
</evidence>
<name>H6NQ76_9BACL</name>
<accession>H6NQ76</accession>
<gene>
    <name evidence="3" type="ORF">PM3016_5180</name>
</gene>
<dbReference type="InterPro" id="IPR003848">
    <property type="entry name" value="DUF218"/>
</dbReference>